<dbReference type="PROSITE" id="PS51807">
    <property type="entry name" value="ZF_C2HC_BV"/>
    <property type="match status" value="1"/>
</dbReference>
<keyword evidence="2" id="KW-0732">Signal</keyword>
<keyword evidence="4" id="KW-1015">Disulfide bond</keyword>
<keyword evidence="5" id="KW-0325">Glycoprotein</keyword>
<dbReference type="EMBL" id="MN750557">
    <property type="protein sequence ID" value="QNN89453.1"/>
    <property type="molecule type" value="Genomic_DNA"/>
</dbReference>
<evidence type="ECO:0000313" key="7">
    <source>
        <dbReference type="EMBL" id="QNN89453.1"/>
    </source>
</evidence>
<organism evidence="7">
    <name type="scientific">Pieris brassicae granulosis virus</name>
    <name type="common">PbGV</name>
    <name type="synonym">Pieris brassicae granulovirus</name>
    <dbReference type="NCBI Taxonomy" id="10465"/>
    <lineage>
        <taxon>Viruses</taxon>
        <taxon>Viruses incertae sedis</taxon>
        <taxon>Naldaviricetes</taxon>
        <taxon>Lefavirales</taxon>
        <taxon>Baculoviridae</taxon>
        <taxon>Betabaculovirus</taxon>
        <taxon>Betabaculovirus arrapae</taxon>
    </lineage>
</organism>
<evidence type="ECO:0000256" key="4">
    <source>
        <dbReference type="ARBA" id="ARBA00023157"/>
    </source>
</evidence>
<evidence type="ECO:0000256" key="2">
    <source>
        <dbReference type="ARBA" id="ARBA00022729"/>
    </source>
</evidence>
<evidence type="ECO:0000256" key="1">
    <source>
        <dbReference type="ARBA" id="ARBA00022669"/>
    </source>
</evidence>
<name>A0A7G9U8M2_GVPB</name>
<feature type="domain" description="Zinc finger C2HC baculovirus (BV)-type profile" evidence="6">
    <location>
        <begin position="13"/>
        <end position="63"/>
    </location>
</feature>
<evidence type="ECO:0000259" key="6">
    <source>
        <dbReference type="PROSITE" id="PS51807"/>
    </source>
</evidence>
<dbReference type="GO" id="GO:0008061">
    <property type="term" value="F:chitin binding"/>
    <property type="evidence" value="ECO:0007669"/>
    <property type="project" value="UniProtKB-KW"/>
</dbReference>
<keyword evidence="3" id="KW-0677">Repeat</keyword>
<sequence>MDCGDGVFDGNQCIETPICNAPNTNIPLTENRLNRLVFNRFAAQQKPVLEDDTNHHPTAYIRCDSNRVPHIEECMNGETFQSNRCKYNPVVTTNGQGLIISADIPKISNSNKYKKYITKTYKKQYETKNKNFDNSEFERDTEFIEQNLKDENISNKLSFTPSINKTLVKNRKFVYGKSDKLTKIVEIVDDHAMDSLNIVDNYTKFARPTQTQHKQHFVIPVNCVYPFDASLCIENGVGHTFTSNKIASTQFFECLDGNNLFLHSCNSVVYLDGKFLCDHNKDCAQFNDGSGILINTIRTDNIVFNTGKSVCVDNKITKILNCNTENIIPNKTFDHPLKLSFSLNIPRQIYDEETDACIDYDVKKVNIINDNFIIDIEGYEEFLTSMVGRVSKINTEQKYMNSNRVSDFVTYSRDVGEICLDPKIAI</sequence>
<evidence type="ECO:0000256" key="5">
    <source>
        <dbReference type="ARBA" id="ARBA00023180"/>
    </source>
</evidence>
<accession>A0A7G9U8M2</accession>
<reference evidence="7" key="1">
    <citation type="submission" date="2019-11" db="EMBL/GenBank/DDBJ databases">
        <title>Studies on the baculoviruses infecting the caterpillars, Spilarctia obliqua Walker (Erebidae) and Pieris brassicae Linn. (Pieridae) (Insecta: Lepidoptera).</title>
        <authorList>
            <person name="Paul S."/>
            <person name="Arumugaperumal A."/>
            <person name="Sathiya Balasingh Thangapandi E.J.J."/>
            <person name="Sarjubala Devi H."/>
            <person name="Johnson T."/>
            <person name="Maisnam S."/>
            <person name="Krishnavel S."/>
            <person name="Soman Syamala S."/>
            <person name="Ramamoorthy S."/>
            <person name="Karthikeyan R."/>
            <person name="Subburaman C."/>
            <person name="Jeyaprakash R."/>
            <person name="Azhaguchamy M."/>
            <person name="Ramaiyer V."/>
            <person name="Sivasubramaniam S."/>
        </authorList>
    </citation>
    <scope>NUCLEOTIDE SEQUENCE</scope>
    <source>
        <strain evidence="7">Manipur</strain>
    </source>
</reference>
<organismHost>
    <name type="scientific">Pieris brassicae</name>
    <name type="common">White butterfly</name>
    <name type="synonym">Large white butterfly</name>
    <dbReference type="NCBI Taxonomy" id="7116"/>
</organismHost>
<dbReference type="Pfam" id="PF08475">
    <property type="entry name" value="Baculo_VP91_N"/>
    <property type="match status" value="1"/>
</dbReference>
<keyword evidence="1" id="KW-0147">Chitin-binding</keyword>
<protein>
    <submittedName>
        <fullName evidence="7">VP91 capsid</fullName>
    </submittedName>
</protein>
<dbReference type="InterPro" id="IPR013682">
    <property type="entry name" value="BaculoV_Vp91_N"/>
</dbReference>
<evidence type="ECO:0000256" key="3">
    <source>
        <dbReference type="ARBA" id="ARBA00022737"/>
    </source>
</evidence>
<proteinExistence type="predicted"/>